<evidence type="ECO:0000256" key="4">
    <source>
        <dbReference type="ARBA" id="ARBA00023002"/>
    </source>
</evidence>
<dbReference type="PANTHER" id="PTHR46696">
    <property type="entry name" value="P450, PUTATIVE (EUROFUNG)-RELATED"/>
    <property type="match status" value="1"/>
</dbReference>
<evidence type="ECO:0000256" key="3">
    <source>
        <dbReference type="ARBA" id="ARBA00022723"/>
    </source>
</evidence>
<dbReference type="GO" id="GO:0004497">
    <property type="term" value="F:monooxygenase activity"/>
    <property type="evidence" value="ECO:0007669"/>
    <property type="project" value="UniProtKB-KW"/>
</dbReference>
<dbReference type="InterPro" id="IPR001128">
    <property type="entry name" value="Cyt_P450"/>
</dbReference>
<proteinExistence type="inferred from homology"/>
<keyword evidence="5 7" id="KW-0408">Iron</keyword>
<dbReference type="OrthoDB" id="502624at2"/>
<evidence type="ECO:0000256" key="1">
    <source>
        <dbReference type="ARBA" id="ARBA00010617"/>
    </source>
</evidence>
<dbReference type="Proteomes" id="UP000295560">
    <property type="component" value="Unassembled WGS sequence"/>
</dbReference>
<gene>
    <name evidence="8" type="ORF">EV378_6213</name>
</gene>
<dbReference type="InterPro" id="IPR017972">
    <property type="entry name" value="Cyt_P450_CS"/>
</dbReference>
<keyword evidence="3 7" id="KW-0479">Metal-binding</keyword>
<organism evidence="8 9">
    <name type="scientific">Pseudonocardia endophytica</name>
    <dbReference type="NCBI Taxonomy" id="401976"/>
    <lineage>
        <taxon>Bacteria</taxon>
        <taxon>Bacillati</taxon>
        <taxon>Actinomycetota</taxon>
        <taxon>Actinomycetes</taxon>
        <taxon>Pseudonocardiales</taxon>
        <taxon>Pseudonocardiaceae</taxon>
        <taxon>Pseudonocardia</taxon>
    </lineage>
</organism>
<protein>
    <submittedName>
        <fullName evidence="8">Cytochrome P450</fullName>
    </submittedName>
</protein>
<accession>A0A4R1HMF2</accession>
<dbReference type="GO" id="GO:0016705">
    <property type="term" value="F:oxidoreductase activity, acting on paired donors, with incorporation or reduction of molecular oxygen"/>
    <property type="evidence" value="ECO:0007669"/>
    <property type="project" value="InterPro"/>
</dbReference>
<dbReference type="RefSeq" id="WP_132430903.1">
    <property type="nucleotide sequence ID" value="NZ_SMFZ01000002.1"/>
</dbReference>
<sequence length="393" mass="43493">MTRSEFPFTRTCPFAPPAEYGELRDAPRPQRVPLRTGGQAWLLTRHDQVREALKDGRLSNDRGAPGFPSPIPIPDEFKVGGSLLGMDPPEHGPARRLVAGEFTHKRVQAMRPTVERNVARAITDMLDGPDPADLHQALGVRITMDTITELLGLEDLDRGFMHARTKVMFGGQSTAEERRRAVTELNGHFVDIAKAKAAHPADDVISRLVARWPDPKDWDEIGNMVRLLLNGGHDSTASMISLGTLTFLQHPDQLKLLVDDPSLAVSAVEEMLRFLGVTDLTTARVATEDMEIDGATIRAGEGVYPTTASANRDTAAFDRPDELDITRGTRNHLAFGNGRHLCLGMDLARLELQVTYTELFRRVPELQLAVPFEDLRYRQGGLVFGVESLPVTW</sequence>
<name>A0A4R1HMF2_PSEEN</name>
<evidence type="ECO:0000256" key="7">
    <source>
        <dbReference type="RuleBase" id="RU000461"/>
    </source>
</evidence>
<comment type="similarity">
    <text evidence="1 7">Belongs to the cytochrome P450 family.</text>
</comment>
<evidence type="ECO:0000313" key="9">
    <source>
        <dbReference type="Proteomes" id="UP000295560"/>
    </source>
</evidence>
<evidence type="ECO:0000256" key="5">
    <source>
        <dbReference type="ARBA" id="ARBA00023004"/>
    </source>
</evidence>
<dbReference type="GO" id="GO:0005506">
    <property type="term" value="F:iron ion binding"/>
    <property type="evidence" value="ECO:0007669"/>
    <property type="project" value="InterPro"/>
</dbReference>
<dbReference type="PRINTS" id="PR00385">
    <property type="entry name" value="P450"/>
</dbReference>
<dbReference type="Pfam" id="PF00067">
    <property type="entry name" value="p450"/>
    <property type="match status" value="1"/>
</dbReference>
<keyword evidence="4 7" id="KW-0560">Oxidoreductase</keyword>
<dbReference type="EMBL" id="SMFZ01000002">
    <property type="protein sequence ID" value="TCK22213.1"/>
    <property type="molecule type" value="Genomic_DNA"/>
</dbReference>
<dbReference type="GO" id="GO:0020037">
    <property type="term" value="F:heme binding"/>
    <property type="evidence" value="ECO:0007669"/>
    <property type="project" value="InterPro"/>
</dbReference>
<dbReference type="PROSITE" id="PS00086">
    <property type="entry name" value="CYTOCHROME_P450"/>
    <property type="match status" value="1"/>
</dbReference>
<dbReference type="PANTHER" id="PTHR46696:SF6">
    <property type="entry name" value="P450, PUTATIVE (EUROFUNG)-RELATED"/>
    <property type="match status" value="1"/>
</dbReference>
<reference evidence="8 9" key="1">
    <citation type="submission" date="2019-03" db="EMBL/GenBank/DDBJ databases">
        <title>Sequencing the genomes of 1000 actinobacteria strains.</title>
        <authorList>
            <person name="Klenk H.-P."/>
        </authorList>
    </citation>
    <scope>NUCLEOTIDE SEQUENCE [LARGE SCALE GENOMIC DNA]</scope>
    <source>
        <strain evidence="8 9">DSM 44969</strain>
    </source>
</reference>
<keyword evidence="2 7" id="KW-0349">Heme</keyword>
<keyword evidence="9" id="KW-1185">Reference proteome</keyword>
<dbReference type="FunFam" id="1.10.630.10:FF:000018">
    <property type="entry name" value="Cytochrome P450 monooxygenase"/>
    <property type="match status" value="1"/>
</dbReference>
<dbReference type="CDD" id="cd11030">
    <property type="entry name" value="CYP105-like"/>
    <property type="match status" value="1"/>
</dbReference>
<dbReference type="InterPro" id="IPR002397">
    <property type="entry name" value="Cyt_P450_B"/>
</dbReference>
<dbReference type="InterPro" id="IPR036396">
    <property type="entry name" value="Cyt_P450_sf"/>
</dbReference>
<evidence type="ECO:0000256" key="2">
    <source>
        <dbReference type="ARBA" id="ARBA00022617"/>
    </source>
</evidence>
<keyword evidence="6 7" id="KW-0503">Monooxygenase</keyword>
<dbReference type="AlphaFoldDB" id="A0A4R1HMF2"/>
<evidence type="ECO:0000313" key="8">
    <source>
        <dbReference type="EMBL" id="TCK22213.1"/>
    </source>
</evidence>
<dbReference type="PRINTS" id="PR00359">
    <property type="entry name" value="BP450"/>
</dbReference>
<dbReference type="SUPFAM" id="SSF48264">
    <property type="entry name" value="Cytochrome P450"/>
    <property type="match status" value="1"/>
</dbReference>
<dbReference type="Gene3D" id="1.10.630.10">
    <property type="entry name" value="Cytochrome P450"/>
    <property type="match status" value="1"/>
</dbReference>
<comment type="caution">
    <text evidence="8">The sequence shown here is derived from an EMBL/GenBank/DDBJ whole genome shotgun (WGS) entry which is preliminary data.</text>
</comment>
<evidence type="ECO:0000256" key="6">
    <source>
        <dbReference type="ARBA" id="ARBA00023033"/>
    </source>
</evidence>